<feature type="region of interest" description="Disordered" evidence="1">
    <location>
        <begin position="59"/>
        <end position="107"/>
    </location>
</feature>
<feature type="compositionally biased region" description="Polar residues" evidence="1">
    <location>
        <begin position="90"/>
        <end position="99"/>
    </location>
</feature>
<dbReference type="Proteomes" id="UP000816034">
    <property type="component" value="Unassembled WGS sequence"/>
</dbReference>
<reference evidence="2 3" key="1">
    <citation type="journal article" date="2018" name="BMC Genomics">
        <title>The genome of Naegleria lovaniensis, the basis for a comparative approach to unravel pathogenicity factors of the human pathogenic amoeba N. fowleri.</title>
        <authorList>
            <person name="Liechti N."/>
            <person name="Schurch N."/>
            <person name="Bruggmann R."/>
            <person name="Wittwer M."/>
        </authorList>
    </citation>
    <scope>NUCLEOTIDE SEQUENCE [LARGE SCALE GENOMIC DNA]</scope>
    <source>
        <strain evidence="2 3">ATCC 30569</strain>
    </source>
</reference>
<feature type="compositionally biased region" description="Polar residues" evidence="1">
    <location>
        <begin position="211"/>
        <end position="220"/>
    </location>
</feature>
<name>A0AA88H3E1_NAELO</name>
<evidence type="ECO:0000313" key="3">
    <source>
        <dbReference type="Proteomes" id="UP000816034"/>
    </source>
</evidence>
<dbReference type="EMBL" id="PYSW02000003">
    <property type="protein sequence ID" value="KAG2392914.1"/>
    <property type="molecule type" value="Genomic_DNA"/>
</dbReference>
<feature type="compositionally biased region" description="Low complexity" evidence="1">
    <location>
        <begin position="222"/>
        <end position="235"/>
    </location>
</feature>
<feature type="compositionally biased region" description="Acidic residues" evidence="1">
    <location>
        <begin position="513"/>
        <end position="528"/>
    </location>
</feature>
<protein>
    <submittedName>
        <fullName evidence="2">Uncharacterized protein</fullName>
    </submittedName>
</protein>
<dbReference type="RefSeq" id="XP_044554808.1">
    <property type="nucleotide sequence ID" value="XM_044699684.1"/>
</dbReference>
<feature type="compositionally biased region" description="Polar residues" evidence="1">
    <location>
        <begin position="710"/>
        <end position="720"/>
    </location>
</feature>
<feature type="compositionally biased region" description="Polar residues" evidence="1">
    <location>
        <begin position="236"/>
        <end position="246"/>
    </location>
</feature>
<evidence type="ECO:0000313" key="2">
    <source>
        <dbReference type="EMBL" id="KAG2392914.1"/>
    </source>
</evidence>
<feature type="region of interest" description="Disordered" evidence="1">
    <location>
        <begin position="513"/>
        <end position="554"/>
    </location>
</feature>
<comment type="caution">
    <text evidence="2">The sequence shown here is derived from an EMBL/GenBank/DDBJ whole genome shotgun (WGS) entry which is preliminary data.</text>
</comment>
<feature type="compositionally biased region" description="Polar residues" evidence="1">
    <location>
        <begin position="688"/>
        <end position="703"/>
    </location>
</feature>
<dbReference type="GeneID" id="68101945"/>
<feature type="region of interest" description="Disordered" evidence="1">
    <location>
        <begin position="688"/>
        <end position="721"/>
    </location>
</feature>
<keyword evidence="3" id="KW-1185">Reference proteome</keyword>
<feature type="compositionally biased region" description="Polar residues" evidence="1">
    <location>
        <begin position="116"/>
        <end position="131"/>
    </location>
</feature>
<accession>A0AA88H3E1</accession>
<feature type="region of interest" description="Disordered" evidence="1">
    <location>
        <begin position="116"/>
        <end position="135"/>
    </location>
</feature>
<evidence type="ECO:0000256" key="1">
    <source>
        <dbReference type="SAM" id="MobiDB-lite"/>
    </source>
</evidence>
<feature type="compositionally biased region" description="Polar residues" evidence="1">
    <location>
        <begin position="146"/>
        <end position="176"/>
    </location>
</feature>
<organism evidence="2 3">
    <name type="scientific">Naegleria lovaniensis</name>
    <name type="common">Amoeba</name>
    <dbReference type="NCBI Taxonomy" id="51637"/>
    <lineage>
        <taxon>Eukaryota</taxon>
        <taxon>Discoba</taxon>
        <taxon>Heterolobosea</taxon>
        <taxon>Tetramitia</taxon>
        <taxon>Eutetramitia</taxon>
        <taxon>Vahlkampfiidae</taxon>
        <taxon>Naegleria</taxon>
    </lineage>
</organism>
<dbReference type="AlphaFoldDB" id="A0AA88H3E1"/>
<gene>
    <name evidence="2" type="ORF">C9374_009491</name>
</gene>
<sequence>MQQVFGNIFSTSFGNQSNHDGGDGGISFMDLFGGEELNVPMQEVKSSSSEQVMATKEKQNNIQNHPGIPNVQKNNGMNNSGGVGNESNKKIISNSQTAQKSEKKTPRLQQNIEQANLEKSNNSGNKNSTPSIADLLFGNVGSNTATISQTHSTAPKNDMTSQKSKSNPRKMQQTLEASRHSKSHSIQLETSSEDSDNETQNVKNSEKKKTNNGTQNSKILESNLKSSSTHLKSTSAPKSSTNVRKSSPSKEKGEPTVLLKRKFVQTLLDKSMFEKSSTREDENTNTSLFCMCCNQYIPISSTLKKPSKKVKVFHGTHIEWNEHLESDSHHDMKEVLKRFNVLCFESGTCKTRFHHFANAYCLMNFHKVFEFARNFHKNMKRKRVIHIHEDEDHVLDRIFIDYIANFVYRKDFVAALSIDREINSQDCVKCVKRFFNSMRQMALSVSYNIWRVYGTFFENQTNECFGEILSDLVHLGSEILSHLAKFGNFDPENLFLDEPFDCESLIPYYSNSEEEDDYEESSSEEELTEQQSNEQYLNGEHSRQNSSMISNAESDDSLHDRSHYYYHSHHPYFSFFIKLYIQHFFMFKPVKMIIPEAIEEFKHVIENTELSWEEWDHFIWSKKKQFLSTFSDKSESTIASDIQQDQEVLESATSHPSQSQQPVSSQKSIEELLFGSSSQTFENLFFMPSNSKPIQPKKQAQNSAEKRKTINPNSPENVVQNEKEMWALLLEEEETGNSVQ</sequence>
<proteinExistence type="predicted"/>
<feature type="region of interest" description="Disordered" evidence="1">
    <location>
        <begin position="146"/>
        <end position="258"/>
    </location>
</feature>